<organism evidence="2 3">
    <name type="scientific">Dentiscutata erythropus</name>
    <dbReference type="NCBI Taxonomy" id="1348616"/>
    <lineage>
        <taxon>Eukaryota</taxon>
        <taxon>Fungi</taxon>
        <taxon>Fungi incertae sedis</taxon>
        <taxon>Mucoromycota</taxon>
        <taxon>Glomeromycotina</taxon>
        <taxon>Glomeromycetes</taxon>
        <taxon>Diversisporales</taxon>
        <taxon>Gigasporaceae</taxon>
        <taxon>Dentiscutata</taxon>
    </lineage>
</organism>
<protein>
    <submittedName>
        <fullName evidence="2">12634_t:CDS:1</fullName>
    </submittedName>
</protein>
<accession>A0A9N9NVI5</accession>
<evidence type="ECO:0000313" key="3">
    <source>
        <dbReference type="Proteomes" id="UP000789405"/>
    </source>
</evidence>
<dbReference type="AlphaFoldDB" id="A0A9N9NVI5"/>
<sequence length="80" mass="8530">MSVSVQVTVYVPPIRIGGVLGQLVHGLCGLGALYGLCGLGALYGLCGLGCLYGLCGLWKPSTTMDNVKRQEKRMIKAKFR</sequence>
<keyword evidence="1" id="KW-1133">Transmembrane helix</keyword>
<keyword evidence="1" id="KW-0812">Transmembrane</keyword>
<dbReference type="Proteomes" id="UP000789405">
    <property type="component" value="Unassembled WGS sequence"/>
</dbReference>
<evidence type="ECO:0000313" key="2">
    <source>
        <dbReference type="EMBL" id="CAG8764626.1"/>
    </source>
</evidence>
<evidence type="ECO:0000256" key="1">
    <source>
        <dbReference type="SAM" id="Phobius"/>
    </source>
</evidence>
<reference evidence="2" key="1">
    <citation type="submission" date="2021-06" db="EMBL/GenBank/DDBJ databases">
        <authorList>
            <person name="Kallberg Y."/>
            <person name="Tangrot J."/>
            <person name="Rosling A."/>
        </authorList>
    </citation>
    <scope>NUCLEOTIDE SEQUENCE</scope>
    <source>
        <strain evidence="2">MA453B</strain>
    </source>
</reference>
<keyword evidence="1" id="KW-0472">Membrane</keyword>
<gene>
    <name evidence="2" type="ORF">DERYTH_LOCUS18131</name>
</gene>
<keyword evidence="3" id="KW-1185">Reference proteome</keyword>
<name>A0A9N9NVI5_9GLOM</name>
<feature type="non-terminal residue" evidence="2">
    <location>
        <position position="80"/>
    </location>
</feature>
<feature type="transmembrane region" description="Helical" evidence="1">
    <location>
        <begin position="32"/>
        <end position="54"/>
    </location>
</feature>
<comment type="caution">
    <text evidence="2">The sequence shown here is derived from an EMBL/GenBank/DDBJ whole genome shotgun (WGS) entry which is preliminary data.</text>
</comment>
<dbReference type="EMBL" id="CAJVPY010017961">
    <property type="protein sequence ID" value="CAG8764626.1"/>
    <property type="molecule type" value="Genomic_DNA"/>
</dbReference>
<proteinExistence type="predicted"/>